<dbReference type="InterPro" id="IPR013221">
    <property type="entry name" value="Mur_ligase_cen"/>
</dbReference>
<evidence type="ECO:0000256" key="5">
    <source>
        <dbReference type="ARBA" id="ARBA00022840"/>
    </source>
</evidence>
<keyword evidence="8 10" id="KW-0131">Cell cycle</keyword>
<dbReference type="SUPFAM" id="SSF53623">
    <property type="entry name" value="MurD-like peptide ligases, catalytic domain"/>
    <property type="match status" value="1"/>
</dbReference>
<dbReference type="InterPro" id="IPR035911">
    <property type="entry name" value="MurE/MurF_N"/>
</dbReference>
<feature type="domain" description="Mur ligase C-terminal" evidence="13">
    <location>
        <begin position="332"/>
        <end position="453"/>
    </location>
</feature>
<evidence type="ECO:0000256" key="10">
    <source>
        <dbReference type="HAMAP-Rule" id="MF_02019"/>
    </source>
</evidence>
<feature type="domain" description="Mur ligase central" evidence="14">
    <location>
        <begin position="107"/>
        <end position="293"/>
    </location>
</feature>
<dbReference type="EMBL" id="JAJATZ010000001">
    <property type="protein sequence ID" value="MCB5197624.1"/>
    <property type="molecule type" value="Genomic_DNA"/>
</dbReference>
<dbReference type="Pfam" id="PF08245">
    <property type="entry name" value="Mur_ligase_M"/>
    <property type="match status" value="1"/>
</dbReference>
<evidence type="ECO:0000256" key="7">
    <source>
        <dbReference type="ARBA" id="ARBA00022984"/>
    </source>
</evidence>
<reference evidence="15" key="1">
    <citation type="submission" date="2021-10" db="EMBL/GenBank/DDBJ databases">
        <title>Loktanella gaetbuli sp. nov., isolated from a tidal flat.</title>
        <authorList>
            <person name="Park S."/>
            <person name="Yoon J.-H."/>
        </authorList>
    </citation>
    <scope>NUCLEOTIDE SEQUENCE</scope>
    <source>
        <strain evidence="15">TSTF-M6</strain>
    </source>
</reference>
<feature type="binding site" evidence="10">
    <location>
        <begin position="109"/>
        <end position="115"/>
    </location>
    <ligand>
        <name>ATP</name>
        <dbReference type="ChEBI" id="CHEBI:30616"/>
    </ligand>
</feature>
<evidence type="ECO:0000313" key="15">
    <source>
        <dbReference type="EMBL" id="MCB5197624.1"/>
    </source>
</evidence>
<dbReference type="Gene3D" id="3.90.190.20">
    <property type="entry name" value="Mur ligase, C-terminal domain"/>
    <property type="match status" value="1"/>
</dbReference>
<dbReference type="NCBIfam" id="TIGR01143">
    <property type="entry name" value="murF"/>
    <property type="match status" value="1"/>
</dbReference>
<keyword evidence="3 10" id="KW-0132">Cell division</keyword>
<comment type="pathway">
    <text evidence="10 11">Cell wall biogenesis; peptidoglycan biosynthesis.</text>
</comment>
<evidence type="ECO:0000256" key="2">
    <source>
        <dbReference type="ARBA" id="ARBA00022598"/>
    </source>
</evidence>
<keyword evidence="9 10" id="KW-0961">Cell wall biogenesis/degradation</keyword>
<dbReference type="Gene3D" id="3.40.1190.10">
    <property type="entry name" value="Mur-like, catalytic domain"/>
    <property type="match status" value="1"/>
</dbReference>
<protein>
    <recommendedName>
        <fullName evidence="10 11">UDP-N-acetylmuramoyl-tripeptide--D-alanyl-D-alanine ligase</fullName>
        <ecNumber evidence="10 11">6.3.2.10</ecNumber>
    </recommendedName>
    <alternativeName>
        <fullName evidence="10">D-alanyl-D-alanine-adding enzyme</fullName>
    </alternativeName>
</protein>
<keyword evidence="1 10" id="KW-0963">Cytoplasm</keyword>
<dbReference type="EC" id="6.3.2.10" evidence="10 11"/>
<evidence type="ECO:0000256" key="8">
    <source>
        <dbReference type="ARBA" id="ARBA00023306"/>
    </source>
</evidence>
<dbReference type="InterPro" id="IPR036615">
    <property type="entry name" value="Mur_ligase_C_dom_sf"/>
</dbReference>
<keyword evidence="16" id="KW-1185">Reference proteome</keyword>
<evidence type="ECO:0000256" key="3">
    <source>
        <dbReference type="ARBA" id="ARBA00022618"/>
    </source>
</evidence>
<comment type="subcellular location">
    <subcellularLocation>
        <location evidence="10 11">Cytoplasm</location>
    </subcellularLocation>
</comment>
<comment type="caution">
    <text evidence="15">The sequence shown here is derived from an EMBL/GenBank/DDBJ whole genome shotgun (WGS) entry which is preliminary data.</text>
</comment>
<keyword evidence="7 10" id="KW-0573">Peptidoglycan synthesis</keyword>
<keyword evidence="4 10" id="KW-0547">Nucleotide-binding</keyword>
<keyword evidence="5 10" id="KW-0067">ATP-binding</keyword>
<comment type="catalytic activity">
    <reaction evidence="10 11">
        <text>D-alanyl-D-alanine + UDP-N-acetyl-alpha-D-muramoyl-L-alanyl-gamma-D-glutamyl-meso-2,6-diaminopimelate + ATP = UDP-N-acetyl-alpha-D-muramoyl-L-alanyl-gamma-D-glutamyl-meso-2,6-diaminopimeloyl-D-alanyl-D-alanine + ADP + phosphate + H(+)</text>
        <dbReference type="Rhea" id="RHEA:28374"/>
        <dbReference type="ChEBI" id="CHEBI:15378"/>
        <dbReference type="ChEBI" id="CHEBI:30616"/>
        <dbReference type="ChEBI" id="CHEBI:43474"/>
        <dbReference type="ChEBI" id="CHEBI:57822"/>
        <dbReference type="ChEBI" id="CHEBI:61386"/>
        <dbReference type="ChEBI" id="CHEBI:83905"/>
        <dbReference type="ChEBI" id="CHEBI:456216"/>
        <dbReference type="EC" id="6.3.2.10"/>
    </reaction>
</comment>
<dbReference type="PANTHER" id="PTHR43024">
    <property type="entry name" value="UDP-N-ACETYLMURAMOYL-TRIPEPTIDE--D-ALANYL-D-ALANINE LIGASE"/>
    <property type="match status" value="1"/>
</dbReference>
<dbReference type="InterPro" id="IPR036565">
    <property type="entry name" value="Mur-like_cat_sf"/>
</dbReference>
<dbReference type="InterPro" id="IPR005863">
    <property type="entry name" value="UDP-N-AcMur_synth"/>
</dbReference>
<evidence type="ECO:0000259" key="12">
    <source>
        <dbReference type="Pfam" id="PF01225"/>
    </source>
</evidence>
<dbReference type="InterPro" id="IPR051046">
    <property type="entry name" value="MurCDEF_CellWall_CoF430Synth"/>
</dbReference>
<name>A0ABS8BPU2_9RHOB</name>
<dbReference type="InterPro" id="IPR004101">
    <property type="entry name" value="Mur_ligase_C"/>
</dbReference>
<keyword evidence="2 10" id="KW-0436">Ligase</keyword>
<feature type="domain" description="Mur ligase N-terminal catalytic" evidence="12">
    <location>
        <begin position="25"/>
        <end position="71"/>
    </location>
</feature>
<evidence type="ECO:0000256" key="9">
    <source>
        <dbReference type="ARBA" id="ARBA00023316"/>
    </source>
</evidence>
<gene>
    <name evidence="10 15" type="primary">murF</name>
    <name evidence="15" type="ORF">LGQ03_00070</name>
</gene>
<evidence type="ECO:0000256" key="4">
    <source>
        <dbReference type="ARBA" id="ARBA00022741"/>
    </source>
</evidence>
<evidence type="ECO:0000256" key="6">
    <source>
        <dbReference type="ARBA" id="ARBA00022960"/>
    </source>
</evidence>
<dbReference type="SUPFAM" id="SSF63418">
    <property type="entry name" value="MurE/MurF N-terminal domain"/>
    <property type="match status" value="1"/>
</dbReference>
<dbReference type="GO" id="GO:0016874">
    <property type="term" value="F:ligase activity"/>
    <property type="evidence" value="ECO:0007669"/>
    <property type="project" value="UniProtKB-KW"/>
</dbReference>
<evidence type="ECO:0000256" key="11">
    <source>
        <dbReference type="RuleBase" id="RU004136"/>
    </source>
</evidence>
<dbReference type="Pfam" id="PF02875">
    <property type="entry name" value="Mur_ligase_C"/>
    <property type="match status" value="1"/>
</dbReference>
<proteinExistence type="inferred from homology"/>
<dbReference type="SUPFAM" id="SSF53244">
    <property type="entry name" value="MurD-like peptide ligases, peptide-binding domain"/>
    <property type="match status" value="1"/>
</dbReference>
<evidence type="ECO:0000259" key="13">
    <source>
        <dbReference type="Pfam" id="PF02875"/>
    </source>
</evidence>
<dbReference type="InterPro" id="IPR000713">
    <property type="entry name" value="Mur_ligase_N"/>
</dbReference>
<evidence type="ECO:0000256" key="1">
    <source>
        <dbReference type="ARBA" id="ARBA00022490"/>
    </source>
</evidence>
<comment type="function">
    <text evidence="10 11">Involved in cell wall formation. Catalyzes the final step in the synthesis of UDP-N-acetylmuramoyl-pentapeptide, the precursor of murein.</text>
</comment>
<keyword evidence="6 10" id="KW-0133">Cell shape</keyword>
<dbReference type="Gene3D" id="3.40.1390.10">
    <property type="entry name" value="MurE/MurF, N-terminal domain"/>
    <property type="match status" value="1"/>
</dbReference>
<dbReference type="Proteomes" id="UP001138961">
    <property type="component" value="Unassembled WGS sequence"/>
</dbReference>
<dbReference type="PANTHER" id="PTHR43024:SF1">
    <property type="entry name" value="UDP-N-ACETYLMURAMOYL-TRIPEPTIDE--D-ALANYL-D-ALANINE LIGASE"/>
    <property type="match status" value="1"/>
</dbReference>
<organism evidence="15 16">
    <name type="scientific">Loktanella gaetbuli</name>
    <dbReference type="NCBI Taxonomy" id="2881335"/>
    <lineage>
        <taxon>Bacteria</taxon>
        <taxon>Pseudomonadati</taxon>
        <taxon>Pseudomonadota</taxon>
        <taxon>Alphaproteobacteria</taxon>
        <taxon>Rhodobacterales</taxon>
        <taxon>Roseobacteraceae</taxon>
        <taxon>Loktanella</taxon>
    </lineage>
</organism>
<accession>A0ABS8BPU2</accession>
<evidence type="ECO:0000259" key="14">
    <source>
        <dbReference type="Pfam" id="PF08245"/>
    </source>
</evidence>
<evidence type="ECO:0000313" key="16">
    <source>
        <dbReference type="Proteomes" id="UP001138961"/>
    </source>
</evidence>
<sequence length="471" mass="48756">MTVLWTSADAVAATGGTTTADWQAQGVSIDTRTIQPGDLFVALTAARDGHDFVAQALEKGAAAALVTHRPAGVGDDAPLLIVGDVLGGLADLARFARARTAARIVAVTGSVGKTSTKEMLRAALAPQGATHAAEASYNNHWGVPLTLARMPADCTYAVIEIGMSNPGEIAPLSQLTRPHVALVTTVAAAHLEAFENLAGIAHEKASIVAGLTAGGTAILNADLDTSDILRDVAAQYGAKIVTFGTSGDWRVGDVRITDAATIIEARHAETAYLCKLSVPGRHFAMNAVAVLAVSDALGADPAQSAMNLGQWLPPQGRGTREQVIVDQGQDGGTIDLIDDAFNANPTSMTAALEVLAASTPRDGVGLIQTGRRIAILGDMLELGPDEIQMHADLADCPHLAALTTVHCAGPRMRALFDALPADLRGQWTPQADDMADAVMGLIDAGDVVLVKGSKGSQVSRVVDAIRKLGHR</sequence>
<comment type="similarity">
    <text evidence="10">Belongs to the MurCDEF family. MurF subfamily.</text>
</comment>
<dbReference type="Pfam" id="PF01225">
    <property type="entry name" value="Mur_ligase"/>
    <property type="match status" value="1"/>
</dbReference>
<dbReference type="HAMAP" id="MF_02019">
    <property type="entry name" value="MurF"/>
    <property type="match status" value="1"/>
</dbReference>
<dbReference type="RefSeq" id="WP_226746765.1">
    <property type="nucleotide sequence ID" value="NZ_JAJATZ010000001.1"/>
</dbReference>